<evidence type="ECO:0000313" key="2">
    <source>
        <dbReference type="Proteomes" id="UP001597357"/>
    </source>
</evidence>
<protein>
    <submittedName>
        <fullName evidence="1">Virulence RhuM family protein</fullName>
    </submittedName>
</protein>
<dbReference type="Proteomes" id="UP001597357">
    <property type="component" value="Unassembled WGS sequence"/>
</dbReference>
<comment type="caution">
    <text evidence="1">The sequence shown here is derived from an EMBL/GenBank/DDBJ whole genome shotgun (WGS) entry which is preliminary data.</text>
</comment>
<dbReference type="PIRSF" id="PIRSF015268">
    <property type="entry name" value="Virulence_RhuM"/>
    <property type="match status" value="1"/>
</dbReference>
<sequence>MANQLPQESEFLLYTTPQGEVNLQVLILDETVWLTQEGMQELFGRAKSTISEHISNVFQEGELIEEEVVRNFRTTTKHGAIKGKTQTHTTKFYNLDVIISVGYRVKSLQGTQFRIWATKTLREYIIKGFAIDDNRLKQAQSTFGKDYFRELLDRVRSIRASEQRIYHQVTQIFAECSIDYNPKSEITKNFYAMVQNKFHFAITGQTAAEIIHKRADSKKPKMGLTTYKNAPDGRVLKTDAKIAKNYLEEDEIKELERNVSGYFDYIENLIKRRNTFTMQGLAESVDKFLNFNEYQILEGKGRISNKQAVAKAAKEYDTFNKTQKIISDFDKHLKQAKNSGNN</sequence>
<keyword evidence="2" id="KW-1185">Reference proteome</keyword>
<accession>A0ABW5SA32</accession>
<dbReference type="InterPro" id="IPR011204">
    <property type="entry name" value="Virulence_RhuM-like"/>
</dbReference>
<name>A0ABW5SA32_9FLAO</name>
<dbReference type="EMBL" id="JBHULZ010000002">
    <property type="protein sequence ID" value="MFD2696399.1"/>
    <property type="molecule type" value="Genomic_DNA"/>
</dbReference>
<dbReference type="PANTHER" id="PTHR35810">
    <property type="entry name" value="CYTOPLASMIC PROTEIN-RELATED"/>
    <property type="match status" value="1"/>
</dbReference>
<reference evidence="2" key="1">
    <citation type="journal article" date="2019" name="Int. J. Syst. Evol. Microbiol.">
        <title>The Global Catalogue of Microorganisms (GCM) 10K type strain sequencing project: providing services to taxonomists for standard genome sequencing and annotation.</title>
        <authorList>
            <consortium name="The Broad Institute Genomics Platform"/>
            <consortium name="The Broad Institute Genome Sequencing Center for Infectious Disease"/>
            <person name="Wu L."/>
            <person name="Ma J."/>
        </authorList>
    </citation>
    <scope>NUCLEOTIDE SEQUENCE [LARGE SCALE GENOMIC DNA]</scope>
    <source>
        <strain evidence="2">KCTC 42255</strain>
    </source>
</reference>
<dbReference type="RefSeq" id="WP_379042423.1">
    <property type="nucleotide sequence ID" value="NZ_JBHULZ010000002.1"/>
</dbReference>
<evidence type="ECO:0000313" key="1">
    <source>
        <dbReference type="EMBL" id="MFD2696399.1"/>
    </source>
</evidence>
<gene>
    <name evidence="1" type="ORF">ACFSQ0_00165</name>
</gene>
<proteinExistence type="predicted"/>
<organism evidence="1 2">
    <name type="scientific">Mesonia sediminis</name>
    <dbReference type="NCBI Taxonomy" id="1703946"/>
    <lineage>
        <taxon>Bacteria</taxon>
        <taxon>Pseudomonadati</taxon>
        <taxon>Bacteroidota</taxon>
        <taxon>Flavobacteriia</taxon>
        <taxon>Flavobacteriales</taxon>
        <taxon>Flavobacteriaceae</taxon>
        <taxon>Mesonia</taxon>
    </lineage>
</organism>
<dbReference type="Pfam" id="PF13310">
    <property type="entry name" value="Virulence_RhuM"/>
    <property type="match status" value="1"/>
</dbReference>
<dbReference type="PANTHER" id="PTHR35810:SF1">
    <property type="entry name" value="CYTOPLASMIC PROTEIN"/>
    <property type="match status" value="1"/>
</dbReference>